<dbReference type="EMBL" id="ABVR01000046">
    <property type="protein sequence ID" value="EEG87857.1"/>
    <property type="molecule type" value="Genomic_DNA"/>
</dbReference>
<dbReference type="HOGENOM" id="CLU_1088643_0_0_9"/>
<reference evidence="1 2" key="2">
    <citation type="submission" date="2009-03" db="EMBL/GenBank/DDBJ databases">
        <title>Draft genome sequence of Coprococcus comes (ATCC 27758).</title>
        <authorList>
            <person name="Sudarsanam P."/>
            <person name="Ley R."/>
            <person name="Guruge J."/>
            <person name="Turnbaugh P.J."/>
            <person name="Mahowald M."/>
            <person name="Liep D."/>
            <person name="Gordon J."/>
        </authorList>
    </citation>
    <scope>NUCLEOTIDE SEQUENCE [LARGE SCALE GENOMIC DNA]</scope>
    <source>
        <strain evidence="1 2">ATCC 27758</strain>
    </source>
</reference>
<name>C0BF12_9FIRM</name>
<dbReference type="Proteomes" id="UP000003793">
    <property type="component" value="Unassembled WGS sequence"/>
</dbReference>
<protein>
    <submittedName>
        <fullName evidence="1">Uncharacterized protein</fullName>
    </submittedName>
</protein>
<organism evidence="1 2">
    <name type="scientific">Coprococcus comes ATCC 27758</name>
    <dbReference type="NCBI Taxonomy" id="470146"/>
    <lineage>
        <taxon>Bacteria</taxon>
        <taxon>Bacillati</taxon>
        <taxon>Bacillota</taxon>
        <taxon>Clostridia</taxon>
        <taxon>Lachnospirales</taxon>
        <taxon>Lachnospiraceae</taxon>
        <taxon>Coprococcus</taxon>
    </lineage>
</organism>
<evidence type="ECO:0000313" key="1">
    <source>
        <dbReference type="EMBL" id="EEG87857.1"/>
    </source>
</evidence>
<proteinExistence type="predicted"/>
<dbReference type="Gene3D" id="1.20.120.20">
    <property type="entry name" value="Apolipoprotein"/>
    <property type="match status" value="1"/>
</dbReference>
<accession>C0BF12</accession>
<evidence type="ECO:0000313" key="2">
    <source>
        <dbReference type="Proteomes" id="UP000003793"/>
    </source>
</evidence>
<dbReference type="AlphaFoldDB" id="C0BF12"/>
<reference evidence="1 2" key="1">
    <citation type="submission" date="2009-02" db="EMBL/GenBank/DDBJ databases">
        <authorList>
            <person name="Fulton L."/>
            <person name="Clifton S."/>
            <person name="Fulton B."/>
            <person name="Xu J."/>
            <person name="Minx P."/>
            <person name="Pepin K.H."/>
            <person name="Johnson M."/>
            <person name="Bhonagiri V."/>
            <person name="Nash W.E."/>
            <person name="Mardis E.R."/>
            <person name="Wilson R.K."/>
        </authorList>
    </citation>
    <scope>NUCLEOTIDE SEQUENCE [LARGE SCALE GENOMIC DNA]</scope>
    <source>
        <strain evidence="1 2">ATCC 27758</strain>
    </source>
</reference>
<sequence>MGIGSWIVDNVFKPILDGFKNAFGIHSPSTVMQEQGHYIIEGLLLGITDFLSKIKKKFEEIRNLVTEKMDNIKSSAVSKVNEMKKGLSDGVERIKESFRSGFSTLVGYVKSPINSIIRFINNFLYAIQTMQNSFANALNSMSISLPHWLEKLTGFSSVGFNVGYWSAPMVPYLAQGAVIPPNKEFMAVLGDQKSGNNIEAPESLIRRIVREESGNGKGSTYNVTAQVNRRTLFDLVLEEGKVRRTVTGRNPFETV</sequence>
<comment type="caution">
    <text evidence="1">The sequence shown here is derived from an EMBL/GenBank/DDBJ whole genome shotgun (WGS) entry which is preliminary data.</text>
</comment>
<gene>
    <name evidence="1" type="ORF">COPCOM_03774</name>
</gene>